<keyword evidence="4 6" id="KW-1133">Transmembrane helix</keyword>
<dbReference type="InterPro" id="IPR003918">
    <property type="entry name" value="NADH_UbQ_OxRdtase"/>
</dbReference>
<comment type="subcellular location">
    <subcellularLocation>
        <location evidence="1">Cell membrane</location>
        <topology evidence="1">Multi-pass membrane protein</topology>
    </subcellularLocation>
</comment>
<feature type="transmembrane region" description="Helical" evidence="6">
    <location>
        <begin position="6"/>
        <end position="25"/>
    </location>
</feature>
<dbReference type="GO" id="GO:0005886">
    <property type="term" value="C:plasma membrane"/>
    <property type="evidence" value="ECO:0007669"/>
    <property type="project" value="UniProtKB-SubCell"/>
</dbReference>
<feature type="transmembrane region" description="Helical" evidence="6">
    <location>
        <begin position="32"/>
        <end position="52"/>
    </location>
</feature>
<evidence type="ECO:0000256" key="4">
    <source>
        <dbReference type="ARBA" id="ARBA00022989"/>
    </source>
</evidence>
<reference evidence="8" key="1">
    <citation type="journal article" date="2020" name="mSystems">
        <title>Genome- and Community-Level Interaction Insights into Carbon Utilization and Element Cycling Functions of Hydrothermarchaeota in Hydrothermal Sediment.</title>
        <authorList>
            <person name="Zhou Z."/>
            <person name="Liu Y."/>
            <person name="Xu W."/>
            <person name="Pan J."/>
            <person name="Luo Z.H."/>
            <person name="Li M."/>
        </authorList>
    </citation>
    <scope>NUCLEOTIDE SEQUENCE [LARGE SCALE GENOMIC DNA]</scope>
    <source>
        <strain evidence="8">SpSt-658</strain>
    </source>
</reference>
<dbReference type="Pfam" id="PF00361">
    <property type="entry name" value="Proton_antipo_M"/>
    <property type="match status" value="1"/>
</dbReference>
<feature type="transmembrane region" description="Helical" evidence="6">
    <location>
        <begin position="335"/>
        <end position="355"/>
    </location>
</feature>
<evidence type="ECO:0000256" key="3">
    <source>
        <dbReference type="ARBA" id="ARBA00022692"/>
    </source>
</evidence>
<feature type="transmembrane region" description="Helical" evidence="6">
    <location>
        <begin position="137"/>
        <end position="154"/>
    </location>
</feature>
<evidence type="ECO:0000259" key="7">
    <source>
        <dbReference type="Pfam" id="PF00361"/>
    </source>
</evidence>
<evidence type="ECO:0000256" key="2">
    <source>
        <dbReference type="ARBA" id="ARBA00022475"/>
    </source>
</evidence>
<feature type="transmembrane region" description="Helical" evidence="6">
    <location>
        <begin position="221"/>
        <end position="241"/>
    </location>
</feature>
<evidence type="ECO:0000256" key="6">
    <source>
        <dbReference type="SAM" id="Phobius"/>
    </source>
</evidence>
<dbReference type="PANTHER" id="PTHR42703:SF1">
    <property type="entry name" value="NA(+)_H(+) ANTIPORTER SUBUNIT D1"/>
    <property type="match status" value="1"/>
</dbReference>
<name>A0A7C4D1J2_9CREN</name>
<dbReference type="InterPro" id="IPR050586">
    <property type="entry name" value="CPA3_Na-H_Antiporter_D"/>
</dbReference>
<feature type="transmembrane region" description="Helical" evidence="6">
    <location>
        <begin position="279"/>
        <end position="300"/>
    </location>
</feature>
<dbReference type="GO" id="GO:0008137">
    <property type="term" value="F:NADH dehydrogenase (ubiquinone) activity"/>
    <property type="evidence" value="ECO:0007669"/>
    <property type="project" value="InterPro"/>
</dbReference>
<dbReference type="AlphaFoldDB" id="A0A7C4D1J2"/>
<feature type="transmembrane region" description="Helical" evidence="6">
    <location>
        <begin position="487"/>
        <end position="509"/>
    </location>
</feature>
<dbReference type="InterPro" id="IPR001750">
    <property type="entry name" value="ND/Mrp_TM"/>
</dbReference>
<comment type="caution">
    <text evidence="8">The sequence shown here is derived from an EMBL/GenBank/DDBJ whole genome shotgun (WGS) entry which is preliminary data.</text>
</comment>
<feature type="transmembrane region" description="Helical" evidence="6">
    <location>
        <begin position="448"/>
        <end position="475"/>
    </location>
</feature>
<feature type="transmembrane region" description="Helical" evidence="6">
    <location>
        <begin position="166"/>
        <end position="189"/>
    </location>
</feature>
<keyword evidence="5 6" id="KW-0472">Membrane</keyword>
<keyword evidence="2" id="KW-1003">Cell membrane</keyword>
<feature type="transmembrane region" description="Helical" evidence="6">
    <location>
        <begin position="72"/>
        <end position="98"/>
    </location>
</feature>
<organism evidence="8">
    <name type="scientific">Ignisphaera aggregans</name>
    <dbReference type="NCBI Taxonomy" id="334771"/>
    <lineage>
        <taxon>Archaea</taxon>
        <taxon>Thermoproteota</taxon>
        <taxon>Thermoprotei</taxon>
        <taxon>Desulfurococcales</taxon>
        <taxon>Desulfurococcaceae</taxon>
        <taxon>Ignisphaera</taxon>
    </lineage>
</organism>
<feature type="transmembrane region" description="Helical" evidence="6">
    <location>
        <begin position="361"/>
        <end position="388"/>
    </location>
</feature>
<evidence type="ECO:0000313" key="8">
    <source>
        <dbReference type="EMBL" id="HGM07102.1"/>
    </source>
</evidence>
<feature type="transmembrane region" description="Helical" evidence="6">
    <location>
        <begin position="409"/>
        <end position="428"/>
    </location>
</feature>
<feature type="domain" description="NADH:quinone oxidoreductase/Mrp antiporter transmembrane" evidence="7">
    <location>
        <begin position="131"/>
        <end position="462"/>
    </location>
</feature>
<dbReference type="PANTHER" id="PTHR42703">
    <property type="entry name" value="NADH DEHYDROGENASE"/>
    <property type="match status" value="1"/>
</dbReference>
<feature type="transmembrane region" description="Helical" evidence="6">
    <location>
        <begin position="110"/>
        <end position="131"/>
    </location>
</feature>
<feature type="transmembrane region" description="Helical" evidence="6">
    <location>
        <begin position="306"/>
        <end position="328"/>
    </location>
</feature>
<gene>
    <name evidence="8" type="ORF">ENU31_01645</name>
</gene>
<sequence>MFNHELALIPLVPTIIALIIPLLALVTRNRYIYSFLQLSAATIMLILSLIVLKNVLQNGAIVYAFGGWPPPMGIVYVADFINAVYGLLACTIFFLVSLYTFWYYKVIRDYVWHTLLFLLLVTGITGCIYTGDIFNFFVMLEVLALSSYALVSFFKKRKWAIEASASYAFIGSLATTFFLFGVSFLYLSFGTLNIADLSAKAHNYNSIMSHWSGNCTDNICIGNIVLASATATAFMIWALTFEAGLFPNNYWLPSAYTEAPTPASAIFAGIVDKVGIYGILRLFLTIFTPYGSTLMFRLWGVSFRDFILYVLSVLGFITGLLGALIMTIQKDIKRLLSYSTISHIGLMFMAMAGLTSSQTEVTIALTLTGIIFHSITHALGESMVFMGLGTLASIANSRKINDIYGYGTMYPYLSIAIVIGLLSLLGIAPLAGFFSKYILFLALISANFIYYAIALIVISGITAIGYFKLIYALFLQKPKENKKRVDVTIATIVCMIMAIGLMILGMISIQGEPYTFLYSNNIHVSSIDGVKQYIKIVEDIARILGDKP</sequence>
<protein>
    <recommendedName>
        <fullName evidence="7">NADH:quinone oxidoreductase/Mrp antiporter transmembrane domain-containing protein</fullName>
    </recommendedName>
</protein>
<evidence type="ECO:0000256" key="1">
    <source>
        <dbReference type="ARBA" id="ARBA00004651"/>
    </source>
</evidence>
<dbReference type="PRINTS" id="PR01437">
    <property type="entry name" value="NUOXDRDTASE4"/>
</dbReference>
<evidence type="ECO:0000256" key="5">
    <source>
        <dbReference type="ARBA" id="ARBA00023136"/>
    </source>
</evidence>
<proteinExistence type="predicted"/>
<keyword evidence="3 6" id="KW-0812">Transmembrane</keyword>
<dbReference type="EMBL" id="DTCA01000053">
    <property type="protein sequence ID" value="HGM07102.1"/>
    <property type="molecule type" value="Genomic_DNA"/>
</dbReference>
<accession>A0A7C4D1J2</accession>
<dbReference type="GO" id="GO:0042773">
    <property type="term" value="P:ATP synthesis coupled electron transport"/>
    <property type="evidence" value="ECO:0007669"/>
    <property type="project" value="InterPro"/>
</dbReference>